<evidence type="ECO:0000256" key="2">
    <source>
        <dbReference type="ARBA" id="ARBA00004760"/>
    </source>
</evidence>
<evidence type="ECO:0000313" key="18">
    <source>
        <dbReference type="RefSeq" id="XP_025833359.1"/>
    </source>
</evidence>
<evidence type="ECO:0000256" key="10">
    <source>
        <dbReference type="ARBA" id="ARBA00023315"/>
    </source>
</evidence>
<dbReference type="InterPro" id="IPR050087">
    <property type="entry name" value="AON_synthase_class-II"/>
</dbReference>
<evidence type="ECO:0000256" key="3">
    <source>
        <dbReference type="ARBA" id="ARBA00004991"/>
    </source>
</evidence>
<comment type="similarity">
    <text evidence="4">Belongs to the class-II pyridoxal-phosphate-dependent aminotransferase family.</text>
</comment>
<evidence type="ECO:0000259" key="15">
    <source>
        <dbReference type="Pfam" id="PF00155"/>
    </source>
</evidence>
<dbReference type="InterPro" id="IPR015424">
    <property type="entry name" value="PyrdxlP-dep_Trfase"/>
</dbReference>
<evidence type="ECO:0000256" key="8">
    <source>
        <dbReference type="ARBA" id="ARBA00022919"/>
    </source>
</evidence>
<dbReference type="GO" id="GO:0004758">
    <property type="term" value="F:serine C-palmitoyltransferase activity"/>
    <property type="evidence" value="ECO:0007669"/>
    <property type="project" value="UniProtKB-EC"/>
</dbReference>
<dbReference type="Gene3D" id="3.40.640.10">
    <property type="entry name" value="Type I PLP-dependent aspartate aminotransferase-like (Major domain)"/>
    <property type="match status" value="1"/>
</dbReference>
<comment type="cofactor">
    <cofactor evidence="1">
        <name>pyridoxal 5'-phosphate</name>
        <dbReference type="ChEBI" id="CHEBI:597326"/>
    </cofactor>
</comment>
<keyword evidence="8" id="KW-0746">Sphingolipid metabolism</keyword>
<dbReference type="GO" id="GO:0005783">
    <property type="term" value="C:endoplasmic reticulum"/>
    <property type="evidence" value="ECO:0007669"/>
    <property type="project" value="TreeGrafter"/>
</dbReference>
<evidence type="ECO:0000256" key="6">
    <source>
        <dbReference type="ARBA" id="ARBA00022679"/>
    </source>
</evidence>
<accession>A0A1W4WQ02</accession>
<dbReference type="OrthoDB" id="3168162at2759"/>
<dbReference type="GeneID" id="108735213"/>
<keyword evidence="10" id="KW-0012">Acyltransferase</keyword>
<evidence type="ECO:0000256" key="14">
    <source>
        <dbReference type="SAM" id="Phobius"/>
    </source>
</evidence>
<evidence type="ECO:0000256" key="7">
    <source>
        <dbReference type="ARBA" id="ARBA00022898"/>
    </source>
</evidence>
<keyword evidence="14" id="KW-0812">Transmembrane</keyword>
<dbReference type="Proteomes" id="UP000192223">
    <property type="component" value="Unplaced"/>
</dbReference>
<dbReference type="SUPFAM" id="SSF53383">
    <property type="entry name" value="PLP-dependent transferases"/>
    <property type="match status" value="1"/>
</dbReference>
<keyword evidence="7" id="KW-0663">Pyridoxal phosphate</keyword>
<dbReference type="Pfam" id="PF00155">
    <property type="entry name" value="Aminotran_1_2"/>
    <property type="match status" value="1"/>
</dbReference>
<sequence length="439" mass="49312">MVNLYSDSVKYLSLIPLTIVFIILLIVLTKKRNRKQGIPQEVIEERIRNFQPKPLIDPDNIVNDNTLERLQPNESDPDCLNLVKVNYYCFLDNLDIRRSAETCIKKYGVGSCGPRGFYGTIDIHLLLEDRLAKFMQMEEAVLYSYGFSTIASAIGAYCKKSDYIFVDENISFCAKQGLLATKGREIYFKHNDVNDLEAKMHSISQLEDKDKNQKKKIFRKFIIIEGIYGATGQICPLPEILTLCKKYKVRIFIDETYSFGVLGTTGKGVTEHFGVDRSEVDMIMGSLEGALGSIGGFCVGASVIIEHQRLSGLGYCFSASLPPFLCQASLCALDKLEQCPEYISTLKDVSVSVNNALSNLKGYTILNSDISPVKVLTLSKSFSREERISNVNKIYTYCAQKGLYLDLVDMGLRLHCHMQMPDPAIDRIKDTLSDALKII</sequence>
<feature type="domain" description="Aminotransferase class I/classII large" evidence="15">
    <location>
        <begin position="84"/>
        <end position="381"/>
    </location>
</feature>
<dbReference type="GO" id="GO:0046513">
    <property type="term" value="P:ceramide biosynthetic process"/>
    <property type="evidence" value="ECO:0007669"/>
    <property type="project" value="TreeGrafter"/>
</dbReference>
<evidence type="ECO:0000256" key="12">
    <source>
        <dbReference type="ARBA" id="ARBA00041765"/>
    </source>
</evidence>
<evidence type="ECO:0000256" key="4">
    <source>
        <dbReference type="ARBA" id="ARBA00008392"/>
    </source>
</evidence>
<dbReference type="PANTHER" id="PTHR13693">
    <property type="entry name" value="CLASS II AMINOTRANSFERASE/8-AMINO-7-OXONONANOATE SYNTHASE"/>
    <property type="match status" value="1"/>
</dbReference>
<keyword evidence="6" id="KW-0808">Transferase</keyword>
<keyword evidence="14" id="KW-1133">Transmembrane helix</keyword>
<reference evidence="17 18" key="1">
    <citation type="submission" date="2025-04" db="UniProtKB">
        <authorList>
            <consortium name="RefSeq"/>
        </authorList>
    </citation>
    <scope>IDENTIFICATION</scope>
    <source>
        <tissue evidence="17 18">Entire body</tissue>
    </source>
</reference>
<keyword evidence="9" id="KW-0443">Lipid metabolism</keyword>
<dbReference type="KEGG" id="apln:108735213"/>
<protein>
    <recommendedName>
        <fullName evidence="11">Serine palmitoyltransferase 1</fullName>
        <ecNumber evidence="5">2.3.1.50</ecNumber>
    </recommendedName>
    <alternativeName>
        <fullName evidence="12">Long chain base biosynthesis protein 1</fullName>
    </alternativeName>
    <alternativeName>
        <fullName evidence="13">Serine-palmitoyl-CoA transferase 1</fullName>
    </alternativeName>
</protein>
<dbReference type="InterPro" id="IPR015421">
    <property type="entry name" value="PyrdxlP-dep_Trfase_major"/>
</dbReference>
<dbReference type="GO" id="GO:0016020">
    <property type="term" value="C:membrane"/>
    <property type="evidence" value="ECO:0007669"/>
    <property type="project" value="GOC"/>
</dbReference>
<proteinExistence type="inferred from homology"/>
<gene>
    <name evidence="17 18" type="primary">LOC108735213</name>
</gene>
<evidence type="ECO:0000256" key="1">
    <source>
        <dbReference type="ARBA" id="ARBA00001933"/>
    </source>
</evidence>
<evidence type="ECO:0000313" key="17">
    <source>
        <dbReference type="RefSeq" id="XP_018322557.1"/>
    </source>
</evidence>
<comment type="pathway">
    <text evidence="2">Lipid metabolism; sphingolipid metabolism.</text>
</comment>
<keyword evidence="16" id="KW-1185">Reference proteome</keyword>
<dbReference type="RefSeq" id="XP_025833359.1">
    <property type="nucleotide sequence ID" value="XM_025977574.1"/>
</dbReference>
<dbReference type="STRING" id="224129.A0A1W4WQ02"/>
<dbReference type="RefSeq" id="XP_018322557.1">
    <property type="nucleotide sequence ID" value="XM_018467055.1"/>
</dbReference>
<evidence type="ECO:0000256" key="5">
    <source>
        <dbReference type="ARBA" id="ARBA00013220"/>
    </source>
</evidence>
<evidence type="ECO:0000313" key="16">
    <source>
        <dbReference type="Proteomes" id="UP000192223"/>
    </source>
</evidence>
<feature type="transmembrane region" description="Helical" evidence="14">
    <location>
        <begin position="12"/>
        <end position="29"/>
    </location>
</feature>
<dbReference type="GO" id="GO:0030170">
    <property type="term" value="F:pyridoxal phosphate binding"/>
    <property type="evidence" value="ECO:0007669"/>
    <property type="project" value="InterPro"/>
</dbReference>
<evidence type="ECO:0000256" key="11">
    <source>
        <dbReference type="ARBA" id="ARBA00041066"/>
    </source>
</evidence>
<organism evidence="16 17">
    <name type="scientific">Agrilus planipennis</name>
    <name type="common">Emerald ash borer</name>
    <name type="synonym">Agrilus marcopoli</name>
    <dbReference type="NCBI Taxonomy" id="224129"/>
    <lineage>
        <taxon>Eukaryota</taxon>
        <taxon>Metazoa</taxon>
        <taxon>Ecdysozoa</taxon>
        <taxon>Arthropoda</taxon>
        <taxon>Hexapoda</taxon>
        <taxon>Insecta</taxon>
        <taxon>Pterygota</taxon>
        <taxon>Neoptera</taxon>
        <taxon>Endopterygota</taxon>
        <taxon>Coleoptera</taxon>
        <taxon>Polyphaga</taxon>
        <taxon>Elateriformia</taxon>
        <taxon>Buprestoidea</taxon>
        <taxon>Buprestidae</taxon>
        <taxon>Agrilinae</taxon>
        <taxon>Agrilus</taxon>
    </lineage>
</organism>
<dbReference type="PANTHER" id="PTHR13693:SF2">
    <property type="entry name" value="SERINE PALMITOYLTRANSFERASE 1"/>
    <property type="match status" value="1"/>
</dbReference>
<dbReference type="EC" id="2.3.1.50" evidence="5"/>
<name>A0A1W4WQ02_AGRPL</name>
<dbReference type="GO" id="GO:0046512">
    <property type="term" value="P:sphingosine biosynthetic process"/>
    <property type="evidence" value="ECO:0007669"/>
    <property type="project" value="TreeGrafter"/>
</dbReference>
<keyword evidence="14" id="KW-0472">Membrane</keyword>
<evidence type="ECO:0000256" key="13">
    <source>
        <dbReference type="ARBA" id="ARBA00042649"/>
    </source>
</evidence>
<dbReference type="InterPro" id="IPR004839">
    <property type="entry name" value="Aminotransferase_I/II_large"/>
</dbReference>
<dbReference type="AlphaFoldDB" id="A0A1W4WQ02"/>
<evidence type="ECO:0000256" key="9">
    <source>
        <dbReference type="ARBA" id="ARBA00023098"/>
    </source>
</evidence>
<comment type="pathway">
    <text evidence="3">Sphingolipid metabolism.</text>
</comment>